<feature type="compositionally biased region" description="Basic and acidic residues" evidence="1">
    <location>
        <begin position="146"/>
        <end position="158"/>
    </location>
</feature>
<organism evidence="3 4">
    <name type="scientific">Ajellomyces dermatitidis (strain ER-3 / ATCC MYA-2586)</name>
    <name type="common">Blastomyces dermatitidis</name>
    <dbReference type="NCBI Taxonomy" id="559297"/>
    <lineage>
        <taxon>Eukaryota</taxon>
        <taxon>Fungi</taxon>
        <taxon>Dikarya</taxon>
        <taxon>Ascomycota</taxon>
        <taxon>Pezizomycotina</taxon>
        <taxon>Eurotiomycetes</taxon>
        <taxon>Eurotiomycetidae</taxon>
        <taxon>Onygenales</taxon>
        <taxon>Ajellomycetaceae</taxon>
        <taxon>Blastomyces</taxon>
    </lineage>
</organism>
<dbReference type="GeneID" id="69024002"/>
<feature type="region of interest" description="Disordered" evidence="1">
    <location>
        <begin position="143"/>
        <end position="170"/>
    </location>
</feature>
<evidence type="ECO:0000313" key="4">
    <source>
        <dbReference type="Proteomes" id="UP000002039"/>
    </source>
</evidence>
<accession>A0ABP2ERY0</accession>
<sequence>MCFASTPAAANHLARHSSISGVLAVHTAEANQRYILRYIQVPAGWGCGAMLVVHAGNYRIGGSDKSVSCLLPTTKTMADVMYHAALIIIIHVIIASHACSHAGPCGLRRGLTGGQSNRGTSYTVVEEDLFARLCESIIKLRSHTQARKEPQRRGRPQETTKPTTSMTKDDDRNLFQRSIWRCLVSYVSQLPLSTSDPR</sequence>
<protein>
    <submittedName>
        <fullName evidence="3">Uncharacterized protein</fullName>
    </submittedName>
</protein>
<name>A0ABP2ERY0_AJEDR</name>
<evidence type="ECO:0000256" key="1">
    <source>
        <dbReference type="SAM" id="MobiDB-lite"/>
    </source>
</evidence>
<keyword evidence="2" id="KW-1133">Transmembrane helix</keyword>
<dbReference type="RefSeq" id="XP_045273868.1">
    <property type="nucleotide sequence ID" value="XM_045416907.1"/>
</dbReference>
<evidence type="ECO:0000256" key="2">
    <source>
        <dbReference type="SAM" id="Phobius"/>
    </source>
</evidence>
<evidence type="ECO:0000313" key="3">
    <source>
        <dbReference type="EMBL" id="EEQ86286.2"/>
    </source>
</evidence>
<reference evidence="4" key="1">
    <citation type="journal article" date="2015" name="PLoS Genet.">
        <title>The dynamic genome and transcriptome of the human fungal pathogen Blastomyces and close relative Emmonsia.</title>
        <authorList>
            <person name="Munoz J.F."/>
            <person name="Gauthier G.M."/>
            <person name="Desjardins C.A."/>
            <person name="Gallo J.E."/>
            <person name="Holder J."/>
            <person name="Sullivan T.D."/>
            <person name="Marty A.J."/>
            <person name="Carmen J.C."/>
            <person name="Chen Z."/>
            <person name="Ding L."/>
            <person name="Gujja S."/>
            <person name="Magrini V."/>
            <person name="Misas E."/>
            <person name="Mitreva M."/>
            <person name="Priest M."/>
            <person name="Saif S."/>
            <person name="Whiston E.A."/>
            <person name="Young S."/>
            <person name="Zeng Q."/>
            <person name="Goldman W.E."/>
            <person name="Mardis E.R."/>
            <person name="Taylor J.W."/>
            <person name="McEwen J.G."/>
            <person name="Clay O.K."/>
            <person name="Klein B.S."/>
            <person name="Cuomo C.A."/>
        </authorList>
    </citation>
    <scope>NUCLEOTIDE SEQUENCE [LARGE SCALE GENOMIC DNA]</scope>
    <source>
        <strain evidence="4">ER-3 / ATCC MYA-2586</strain>
    </source>
</reference>
<proteinExistence type="predicted"/>
<dbReference type="EMBL" id="EQ999974">
    <property type="protein sequence ID" value="EEQ86286.2"/>
    <property type="molecule type" value="Genomic_DNA"/>
</dbReference>
<feature type="transmembrane region" description="Helical" evidence="2">
    <location>
        <begin position="80"/>
        <end position="99"/>
    </location>
</feature>
<keyword evidence="4" id="KW-1185">Reference proteome</keyword>
<gene>
    <name evidence="3" type="ORF">BDCG_01406</name>
</gene>
<keyword evidence="2" id="KW-0812">Transmembrane</keyword>
<keyword evidence="2" id="KW-0472">Membrane</keyword>
<dbReference type="Proteomes" id="UP000002039">
    <property type="component" value="Unassembled WGS sequence"/>
</dbReference>